<evidence type="ECO:0000313" key="1">
    <source>
        <dbReference type="EMBL" id="SDZ45546.1"/>
    </source>
</evidence>
<dbReference type="AlphaFoldDB" id="A0A1H3T5K0"/>
<dbReference type="EMBL" id="FNPE01000025">
    <property type="protein sequence ID" value="SDZ45546.1"/>
    <property type="molecule type" value="Genomic_DNA"/>
</dbReference>
<accession>A0A1H3T5K0</accession>
<reference evidence="1 2" key="1">
    <citation type="submission" date="2016-10" db="EMBL/GenBank/DDBJ databases">
        <authorList>
            <person name="de Groot N.N."/>
        </authorList>
    </citation>
    <scope>NUCLEOTIDE SEQUENCE [LARGE SCALE GENOMIC DNA]</scope>
    <source>
        <strain evidence="1 2">LMG 24775</strain>
    </source>
</reference>
<evidence type="ECO:0000313" key="2">
    <source>
        <dbReference type="Proteomes" id="UP000183417"/>
    </source>
</evidence>
<gene>
    <name evidence="1" type="ORF">SAMN05421547_12575</name>
</gene>
<proteinExistence type="predicted"/>
<organism evidence="1 2">
    <name type="scientific">Delftia lacustris</name>
    <dbReference type="NCBI Taxonomy" id="558537"/>
    <lineage>
        <taxon>Bacteria</taxon>
        <taxon>Pseudomonadati</taxon>
        <taxon>Pseudomonadota</taxon>
        <taxon>Betaproteobacteria</taxon>
        <taxon>Burkholderiales</taxon>
        <taxon>Comamonadaceae</taxon>
        <taxon>Delftia</taxon>
    </lineage>
</organism>
<sequence length="41" mass="4351">MPTIEAFLICQIGLINLVTYAAADFMTNGATDDASKDGTEQ</sequence>
<dbReference type="Proteomes" id="UP000183417">
    <property type="component" value="Unassembled WGS sequence"/>
</dbReference>
<name>A0A1H3T5K0_9BURK</name>
<protein>
    <submittedName>
        <fullName evidence="1">Uncharacterized protein</fullName>
    </submittedName>
</protein>